<name>A0A8J5H5U0_ZINOF</name>
<dbReference type="InterPro" id="IPR047091">
    <property type="entry name" value="EIN3-like_DNA-bd"/>
</dbReference>
<dbReference type="GO" id="GO:0003700">
    <property type="term" value="F:DNA-binding transcription factor activity"/>
    <property type="evidence" value="ECO:0007669"/>
    <property type="project" value="InterPro"/>
</dbReference>
<dbReference type="GO" id="GO:0003677">
    <property type="term" value="F:DNA binding"/>
    <property type="evidence" value="ECO:0007669"/>
    <property type="project" value="TreeGrafter"/>
</dbReference>
<dbReference type="PANTHER" id="PTHR33305:SF30">
    <property type="entry name" value="ETHYLENE INSENSITIVE 3-LIKE 3 PROTEIN"/>
    <property type="match status" value="1"/>
</dbReference>
<dbReference type="AlphaFoldDB" id="A0A8J5H5U0"/>
<proteinExistence type="predicted"/>
<accession>A0A8J5H5U0</accession>
<evidence type="ECO:0000313" key="3">
    <source>
        <dbReference type="Proteomes" id="UP000734854"/>
    </source>
</evidence>
<gene>
    <name evidence="2" type="ORF">ZIOFF_028249</name>
</gene>
<dbReference type="GO" id="GO:0005634">
    <property type="term" value="C:nucleus"/>
    <property type="evidence" value="ECO:0007669"/>
    <property type="project" value="InterPro"/>
</dbReference>
<dbReference type="EMBL" id="JACMSC010000008">
    <property type="protein sequence ID" value="KAG6510240.1"/>
    <property type="molecule type" value="Genomic_DNA"/>
</dbReference>
<dbReference type="OrthoDB" id="2017676at2759"/>
<feature type="domain" description="Ethylene insensitive 3-like DNA-binding" evidence="1">
    <location>
        <begin position="46"/>
        <end position="284"/>
    </location>
</feature>
<dbReference type="Pfam" id="PF04873">
    <property type="entry name" value="EIN3_DNA-bd"/>
    <property type="match status" value="1"/>
</dbReference>
<protein>
    <recommendedName>
        <fullName evidence="1">Ethylene insensitive 3-like DNA-binding domain-containing protein</fullName>
    </recommendedName>
</protein>
<dbReference type="InterPro" id="IPR006957">
    <property type="entry name" value="EIN3"/>
</dbReference>
<dbReference type="Proteomes" id="UP000734854">
    <property type="component" value="Unassembled WGS sequence"/>
</dbReference>
<evidence type="ECO:0000259" key="1">
    <source>
        <dbReference type="Pfam" id="PF04873"/>
    </source>
</evidence>
<dbReference type="PANTHER" id="PTHR33305">
    <property type="entry name" value="ETHYLENE INSENSITIVE 3-LIKE 2 PROTEIN"/>
    <property type="match status" value="1"/>
</dbReference>
<keyword evidence="3" id="KW-1185">Reference proteome</keyword>
<reference evidence="2 3" key="1">
    <citation type="submission" date="2020-08" db="EMBL/GenBank/DDBJ databases">
        <title>Plant Genome Project.</title>
        <authorList>
            <person name="Zhang R.-G."/>
        </authorList>
    </citation>
    <scope>NUCLEOTIDE SEQUENCE [LARGE SCALE GENOMIC DNA]</scope>
    <source>
        <tissue evidence="2">Rhizome</tissue>
    </source>
</reference>
<sequence length="420" mass="47380">MNAANVAFDPWTEVEGLLGAPPSSSFDVALPQVIDWKNANETAIEELRLSIWDSIVCLKHLEGRRGCQELRRNRAVLIDHAQTQLQRKRLARCQGRILESSSELLEEGVIEGFVFGLVPCNGEAVGGASANLRAWWKDAVRFDREGPAAMAAHCAEAGSQLVMADFSIPAALAELQDGILSSLISTLMPICEPPQRKFPLRKGNPPPWWPAVEDEQEEEDWSRPPYKKPHDLKKSWKVSVLIAIVRHLMPGIDRIQHSIERSVCLQDKITAKEVEILDAVLAHELRRHFSSSSSRECPRTISPFFLHRRSSVKRQEQSVMQESFNMQQQPVLPFRLPTIEEGMNPTTKHSLPESILLWSELFPAEKNNQFLEPVLEQDDGAGSTADNFLIMSRLDALPATRALENFSNFEEYDWSKEFAV</sequence>
<evidence type="ECO:0000313" key="2">
    <source>
        <dbReference type="EMBL" id="KAG6510240.1"/>
    </source>
</evidence>
<comment type="caution">
    <text evidence="2">The sequence shown here is derived from an EMBL/GenBank/DDBJ whole genome shotgun (WGS) entry which is preliminary data.</text>
</comment>
<organism evidence="2 3">
    <name type="scientific">Zingiber officinale</name>
    <name type="common">Ginger</name>
    <name type="synonym">Amomum zingiber</name>
    <dbReference type="NCBI Taxonomy" id="94328"/>
    <lineage>
        <taxon>Eukaryota</taxon>
        <taxon>Viridiplantae</taxon>
        <taxon>Streptophyta</taxon>
        <taxon>Embryophyta</taxon>
        <taxon>Tracheophyta</taxon>
        <taxon>Spermatophyta</taxon>
        <taxon>Magnoliopsida</taxon>
        <taxon>Liliopsida</taxon>
        <taxon>Zingiberales</taxon>
        <taxon>Zingiberaceae</taxon>
        <taxon>Zingiber</taxon>
    </lineage>
</organism>